<keyword evidence="4" id="KW-1185">Reference proteome</keyword>
<dbReference type="Gene3D" id="3.60.15.10">
    <property type="entry name" value="Ribonuclease Z/Hydroxyacylglutathione hydrolase-like"/>
    <property type="match status" value="1"/>
</dbReference>
<dbReference type="SMART" id="SM00849">
    <property type="entry name" value="Lactamase_B"/>
    <property type="match status" value="1"/>
</dbReference>
<dbReference type="InterPro" id="IPR036866">
    <property type="entry name" value="RibonucZ/Hydroxyglut_hydro"/>
</dbReference>
<dbReference type="EMBL" id="BBYQ01000092">
    <property type="protein sequence ID" value="GAP30734.1"/>
    <property type="molecule type" value="Genomic_DNA"/>
</dbReference>
<dbReference type="Gene3D" id="1.10.10.10">
    <property type="entry name" value="Winged helix-like DNA-binding domain superfamily/Winged helix DNA-binding domain"/>
    <property type="match status" value="1"/>
</dbReference>
<dbReference type="SUPFAM" id="SSF56281">
    <property type="entry name" value="Metallo-hydrolase/oxidoreductase"/>
    <property type="match status" value="1"/>
</dbReference>
<dbReference type="OrthoDB" id="9788263at2"/>
<dbReference type="EC" id="3.1.2.6" evidence="2"/>
<feature type="domain" description="Metallo-beta-lactamase" evidence="1">
    <location>
        <begin position="33"/>
        <end position="196"/>
    </location>
</feature>
<dbReference type="KEGG" id="nsr:NS506_00396"/>
<reference evidence="3 4" key="2">
    <citation type="journal article" date="2016" name="Genome Announc.">
        <title>Draft Genome Sequence of Erythromycin- and Oxytetracycline-Sensitive Nocardia seriolae Strain U-1 (NBRC 110359).</title>
        <authorList>
            <person name="Imajoh M."/>
            <person name="Sukeda M."/>
            <person name="Shimizu M."/>
            <person name="Yamane J."/>
            <person name="Ohnishi K."/>
            <person name="Oshima S."/>
        </authorList>
    </citation>
    <scope>NUCLEOTIDE SEQUENCE [LARGE SCALE GENOMIC DNA]</scope>
    <source>
        <strain evidence="3 4">U-1</strain>
    </source>
</reference>
<dbReference type="InterPro" id="IPR001279">
    <property type="entry name" value="Metallo-B-lactamas"/>
</dbReference>
<dbReference type="RefSeq" id="WP_033089360.1">
    <property type="nucleotide sequence ID" value="NZ_AP017900.1"/>
</dbReference>
<dbReference type="Proteomes" id="UP000180166">
    <property type="component" value="Chromosome"/>
</dbReference>
<dbReference type="Pfam" id="PF17778">
    <property type="entry name" value="WHD_BLACT"/>
    <property type="match status" value="1"/>
</dbReference>
<name>A0A0B8NGA9_9NOCA</name>
<evidence type="ECO:0000259" key="1">
    <source>
        <dbReference type="SMART" id="SM00849"/>
    </source>
</evidence>
<protein>
    <submittedName>
        <fullName evidence="2 3">Hydrolase</fullName>
        <ecNumber evidence="2">3.1.2.6</ecNumber>
    </submittedName>
</protein>
<organism evidence="2 5">
    <name type="scientific">Nocardia seriolae</name>
    <dbReference type="NCBI Taxonomy" id="37332"/>
    <lineage>
        <taxon>Bacteria</taxon>
        <taxon>Bacillati</taxon>
        <taxon>Actinomycetota</taxon>
        <taxon>Actinomycetes</taxon>
        <taxon>Mycobacteriales</taxon>
        <taxon>Nocardiaceae</taxon>
        <taxon>Nocardia</taxon>
    </lineage>
</organism>
<dbReference type="InterPro" id="IPR050662">
    <property type="entry name" value="Sec-metab_biosynth-thioest"/>
</dbReference>
<dbReference type="GO" id="GO:0004416">
    <property type="term" value="F:hydroxyacylglutathione hydrolase activity"/>
    <property type="evidence" value="ECO:0007669"/>
    <property type="project" value="UniProtKB-EC"/>
</dbReference>
<evidence type="ECO:0000313" key="5">
    <source>
        <dbReference type="Proteomes" id="UP000180166"/>
    </source>
</evidence>
<accession>A0A0B8NGA9</accession>
<reference evidence="2 5" key="3">
    <citation type="submission" date="2016-10" db="EMBL/GenBank/DDBJ databases">
        <title>Genome sequence of Nocardia seriolae strain EM150506, isolated from Anguila japonica.</title>
        <authorList>
            <person name="Han H.-J."/>
        </authorList>
    </citation>
    <scope>NUCLEOTIDE SEQUENCE [LARGE SCALE GENOMIC DNA]</scope>
    <source>
        <strain evidence="2 5">EM150506</strain>
    </source>
</reference>
<evidence type="ECO:0000313" key="4">
    <source>
        <dbReference type="Proteomes" id="UP000037179"/>
    </source>
</evidence>
<dbReference type="PANTHER" id="PTHR23131">
    <property type="entry name" value="ENDORIBONUCLEASE LACTB2"/>
    <property type="match status" value="1"/>
</dbReference>
<dbReference type="CDD" id="cd16278">
    <property type="entry name" value="metallo-hydrolase-like_MBL-fold"/>
    <property type="match status" value="1"/>
</dbReference>
<keyword evidence="2" id="KW-0378">Hydrolase</keyword>
<dbReference type="Pfam" id="PF00753">
    <property type="entry name" value="Lactamase_B"/>
    <property type="match status" value="1"/>
</dbReference>
<reference evidence="4" key="1">
    <citation type="submission" date="2015-07" db="EMBL/GenBank/DDBJ databases">
        <title>Nocardia seriolae U-1 whole genome shotgun sequence.</title>
        <authorList>
            <person name="Imajoh M."/>
            <person name="Fukumoto Y."/>
            <person name="Sukeda M."/>
            <person name="Yamane J."/>
            <person name="Yamasaki K."/>
            <person name="Shimizu M."/>
            <person name="Ohnishi K."/>
            <person name="Oshima S."/>
        </authorList>
    </citation>
    <scope>NUCLEOTIDE SEQUENCE [LARGE SCALE GENOMIC DNA]</scope>
    <source>
        <strain evidence="4">U-1</strain>
    </source>
</reference>
<dbReference type="GeneID" id="93371767"/>
<dbReference type="PANTHER" id="PTHR23131:SF0">
    <property type="entry name" value="ENDORIBONUCLEASE LACTB2"/>
    <property type="match status" value="1"/>
</dbReference>
<evidence type="ECO:0000313" key="3">
    <source>
        <dbReference type="EMBL" id="GAP30734.1"/>
    </source>
</evidence>
<dbReference type="Proteomes" id="UP000037179">
    <property type="component" value="Unassembled WGS sequence"/>
</dbReference>
<dbReference type="InterPro" id="IPR036388">
    <property type="entry name" value="WH-like_DNA-bd_sf"/>
</dbReference>
<dbReference type="AlphaFoldDB" id="A0A0B8NGA9"/>
<sequence length="268" mass="28650">MTLTHPAYGRLRQVTPSAAVVLADNPSGMTLQGTNTWLLRAPGATEYVLVDPGPKDRKHTEALVRETGGNIALTLITHKHHDHTGGIDHLVQATGTPVRAKASEFLRGDGTALFDGEVIEAAGLRITVLATPGHTEDSHSFLIDGPEGEQALLTGDTVLGSGTTVLESWDGALAAYLDSLDRLVAVAPGRHLLPAHGPDHADAEPVIRYYIAHREERLNQVRAALEKLGPKAGSLRIVAEVYADVDKRLWPAAQSSVKAQLAYLRSRG</sequence>
<gene>
    <name evidence="2" type="primary">gloB</name>
    <name evidence="2" type="ORF">NS506_00396</name>
    <name evidence="3" type="ORF">NSK11_contig00092-0036</name>
</gene>
<dbReference type="EMBL" id="CP017839">
    <property type="protein sequence ID" value="APA94479.1"/>
    <property type="molecule type" value="Genomic_DNA"/>
</dbReference>
<evidence type="ECO:0000313" key="2">
    <source>
        <dbReference type="EMBL" id="APA94479.1"/>
    </source>
</evidence>
<dbReference type="InterPro" id="IPR041516">
    <property type="entry name" value="LACTB2_WH"/>
</dbReference>
<proteinExistence type="predicted"/>